<proteinExistence type="predicted"/>
<gene>
    <name evidence="2" type="ORF">HELGO_WM21217</name>
</gene>
<sequence>MFRLFTPLLILILVSISLLILEERKTFDVRTLAQIDPIPHTEKLINEKKYVEAEDYLTFFIDYDYVKENPKSLELLNKIQVKRNSLSYKREKLLEGILEGKSDEDIGKASAIASDFLVVGDLRDLIIQGMHYKNDEEVDTFILSLSSLGLLATATTIYSLGATAPIRGTVSILKYGKRANKIPLWLETTLIKQVKYAKESKSLKEIQKTLKPVQNLFDTVEPSQALHLLSKSRNVKDLKSFNKLATRFGNKSQVLLKNTNGTAIKNMQKMPNVSKKDFLYASTYGEQGLKGLHKLGANKFMKRVGFTSNLAKTTYKGNLNSLFNALLKNIPTSLLYAISFLGLFYFISKFFTFTKKLL</sequence>
<keyword evidence="1" id="KW-0472">Membrane</keyword>
<protein>
    <submittedName>
        <fullName evidence="2">Uncharacterized protein</fullName>
    </submittedName>
</protein>
<keyword evidence="1" id="KW-1133">Transmembrane helix</keyword>
<reference evidence="2" key="1">
    <citation type="submission" date="2020-01" db="EMBL/GenBank/DDBJ databases">
        <authorList>
            <person name="Meier V. D."/>
            <person name="Meier V D."/>
        </authorList>
    </citation>
    <scope>NUCLEOTIDE SEQUENCE</scope>
    <source>
        <strain evidence="2">HLG_WM_MAG_03</strain>
    </source>
</reference>
<keyword evidence="1" id="KW-0812">Transmembrane</keyword>
<feature type="transmembrane region" description="Helical" evidence="1">
    <location>
        <begin position="334"/>
        <end position="353"/>
    </location>
</feature>
<organism evidence="2">
    <name type="scientific">uncultured Sulfurovum sp</name>
    <dbReference type="NCBI Taxonomy" id="269237"/>
    <lineage>
        <taxon>Bacteria</taxon>
        <taxon>Pseudomonadati</taxon>
        <taxon>Campylobacterota</taxon>
        <taxon>Epsilonproteobacteria</taxon>
        <taxon>Campylobacterales</taxon>
        <taxon>Sulfurovaceae</taxon>
        <taxon>Sulfurovum</taxon>
        <taxon>environmental samples</taxon>
    </lineage>
</organism>
<evidence type="ECO:0000313" key="2">
    <source>
        <dbReference type="EMBL" id="CAA6819874.1"/>
    </source>
</evidence>
<dbReference type="AlphaFoldDB" id="A0A6S6TKI9"/>
<accession>A0A6S6TKI9</accession>
<name>A0A6S6TKI9_9BACT</name>
<evidence type="ECO:0000256" key="1">
    <source>
        <dbReference type="SAM" id="Phobius"/>
    </source>
</evidence>
<dbReference type="EMBL" id="CACVAR010000306">
    <property type="protein sequence ID" value="CAA6819874.1"/>
    <property type="molecule type" value="Genomic_DNA"/>
</dbReference>